<dbReference type="Pfam" id="PF26110">
    <property type="entry name" value="GAPS4b_N"/>
    <property type="match status" value="1"/>
</dbReference>
<feature type="domain" description="GAPS4b N-terminal" evidence="1">
    <location>
        <begin position="24"/>
        <end position="83"/>
    </location>
</feature>
<dbReference type="InterPro" id="IPR058955">
    <property type="entry name" value="GAPS4b_N"/>
</dbReference>
<reference evidence="2 3" key="1">
    <citation type="journal article" date="2014" name="Genome Announc.">
        <title>Draft Genome Sequences of Marine Flavobacterium Nonlabens Strains NR17, NR24, NR27, NR32, NR33, and Ara13.</title>
        <authorList>
            <person name="Nakanishi M."/>
            <person name="Meirelles P."/>
            <person name="Suzuki R."/>
            <person name="Takatani N."/>
            <person name="Mino S."/>
            <person name="Suda W."/>
            <person name="Oshima K."/>
            <person name="Hattori M."/>
            <person name="Ohkuma M."/>
            <person name="Hosokawa M."/>
            <person name="Miyashita K."/>
            <person name="Thompson F.L."/>
            <person name="Niwa A."/>
            <person name="Sawabe T."/>
            <person name="Sawabe T."/>
        </authorList>
    </citation>
    <scope>NUCLEOTIDE SEQUENCE [LARGE SCALE GENOMIC DNA]</scope>
    <source>
        <strain evidence="3">JCM19275</strain>
    </source>
</reference>
<name>A0A090WGB1_NONUL</name>
<evidence type="ECO:0000259" key="1">
    <source>
        <dbReference type="Pfam" id="PF26110"/>
    </source>
</evidence>
<gene>
    <name evidence="2" type="ORF">JCM19275_2212</name>
</gene>
<dbReference type="EMBL" id="BBNT01000008">
    <property type="protein sequence ID" value="GAL76080.1"/>
    <property type="molecule type" value="Genomic_DNA"/>
</dbReference>
<protein>
    <recommendedName>
        <fullName evidence="1">GAPS4b N-terminal domain-containing protein</fullName>
    </recommendedName>
</protein>
<evidence type="ECO:0000313" key="2">
    <source>
        <dbReference type="EMBL" id="GAL76080.1"/>
    </source>
</evidence>
<sequence length="383" mass="45071">MAKDDKNTKVEIDENFQFLLPYGEILRTIVIDTALSDSDLKLVLKQKGIFLSRYDRNDSVPALMRTILSPNQFDELQDMRSEKIDKEKYRTSQIPWTGTNDLLGSLPKSFNLAEILESQFKYQTNTKLLGIPKFVKVDGRKDKVICNYEIEEELAMMSYHNRKKVYQGSLQLELKNDENLVLHTVKTFTSPLTMDLSKRVEKDLEKHFKAEKKIEKEETFEKILFSNFNNKNRFKFFMNFLSDIDFLSYKNVVDFAIRPDFDYNIPKEATEFLKNLSQAKFKGNNLAKHMLLKDKFHECLHLESLVVKYNFTHSEGNGSAVVEYVFTDYRTDNLENSEFQFNTRVTFDSAFRGSGNKRKVERGIFEVLESHKMHYYNKFKTQH</sequence>
<evidence type="ECO:0000313" key="3">
    <source>
        <dbReference type="Proteomes" id="UP000029647"/>
    </source>
</evidence>
<dbReference type="AlphaFoldDB" id="A0A090WGB1"/>
<proteinExistence type="predicted"/>
<dbReference type="Proteomes" id="UP000029647">
    <property type="component" value="Unassembled WGS sequence"/>
</dbReference>
<organism evidence="2 3">
    <name type="scientific">Nonlabens ulvanivorans</name>
    <name type="common">Persicivirga ulvanivorans</name>
    <dbReference type="NCBI Taxonomy" id="906888"/>
    <lineage>
        <taxon>Bacteria</taxon>
        <taxon>Pseudomonadati</taxon>
        <taxon>Bacteroidota</taxon>
        <taxon>Flavobacteriia</taxon>
        <taxon>Flavobacteriales</taxon>
        <taxon>Flavobacteriaceae</taxon>
        <taxon>Nonlabens</taxon>
    </lineage>
</organism>
<comment type="caution">
    <text evidence="2">The sequence shown here is derived from an EMBL/GenBank/DDBJ whole genome shotgun (WGS) entry which is preliminary data.</text>
</comment>
<accession>A0A090WGB1</accession>